<keyword evidence="2" id="KW-0472">Membrane</keyword>
<gene>
    <name evidence="3" type="primary">eccB</name>
    <name evidence="3" type="ORF">H9867_08535</name>
</gene>
<dbReference type="PANTHER" id="PTHR40765:SF2">
    <property type="entry name" value="ESX-2 SECRETION SYSTEM ATPASE ECCB2"/>
    <property type="match status" value="1"/>
</dbReference>
<keyword evidence="2" id="KW-1133">Transmembrane helix</keyword>
<name>A0A9D1S1F1_9CORY</name>
<evidence type="ECO:0000313" key="4">
    <source>
        <dbReference type="Proteomes" id="UP000824189"/>
    </source>
</evidence>
<keyword evidence="2" id="KW-0812">Transmembrane</keyword>
<feature type="region of interest" description="Disordered" evidence="1">
    <location>
        <begin position="415"/>
        <end position="436"/>
    </location>
</feature>
<reference evidence="3" key="2">
    <citation type="submission" date="2021-04" db="EMBL/GenBank/DDBJ databases">
        <authorList>
            <person name="Gilroy R."/>
        </authorList>
    </citation>
    <scope>NUCLEOTIDE SEQUENCE</scope>
    <source>
        <strain evidence="3">4376</strain>
    </source>
</reference>
<dbReference type="NCBIfam" id="TIGR03919">
    <property type="entry name" value="T7SS_EccB"/>
    <property type="match status" value="1"/>
</dbReference>
<evidence type="ECO:0000256" key="1">
    <source>
        <dbReference type="SAM" id="MobiDB-lite"/>
    </source>
</evidence>
<reference evidence="3" key="1">
    <citation type="journal article" date="2021" name="PeerJ">
        <title>Extensive microbial diversity within the chicken gut microbiome revealed by metagenomics and culture.</title>
        <authorList>
            <person name="Gilroy R."/>
            <person name="Ravi A."/>
            <person name="Getino M."/>
            <person name="Pursley I."/>
            <person name="Horton D.L."/>
            <person name="Alikhan N.F."/>
            <person name="Baker D."/>
            <person name="Gharbi K."/>
            <person name="Hall N."/>
            <person name="Watson M."/>
            <person name="Adriaenssens E.M."/>
            <person name="Foster-Nyarko E."/>
            <person name="Jarju S."/>
            <person name="Secka A."/>
            <person name="Antonio M."/>
            <person name="Oren A."/>
            <person name="Chaudhuri R.R."/>
            <person name="La Ragione R."/>
            <person name="Hildebrand F."/>
            <person name="Pallen M.J."/>
        </authorList>
    </citation>
    <scope>NUCLEOTIDE SEQUENCE</scope>
    <source>
        <strain evidence="3">4376</strain>
    </source>
</reference>
<dbReference type="InterPro" id="IPR044857">
    <property type="entry name" value="T7SS_EccB_R1"/>
</dbReference>
<dbReference type="InterPro" id="IPR007795">
    <property type="entry name" value="T7SS_EccB"/>
</dbReference>
<proteinExistence type="predicted"/>
<dbReference type="PANTHER" id="PTHR40765">
    <property type="entry name" value="ESX-2 SECRETION SYSTEM ATPASE ECCB2"/>
    <property type="match status" value="1"/>
</dbReference>
<protein>
    <submittedName>
        <fullName evidence="3">Type VII secretion protein EccB</fullName>
    </submittedName>
</protein>
<evidence type="ECO:0000256" key="2">
    <source>
        <dbReference type="SAM" id="Phobius"/>
    </source>
</evidence>
<dbReference type="GO" id="GO:0005576">
    <property type="term" value="C:extracellular region"/>
    <property type="evidence" value="ECO:0007669"/>
    <property type="project" value="TreeGrafter"/>
</dbReference>
<feature type="transmembrane region" description="Helical" evidence="2">
    <location>
        <begin position="42"/>
        <end position="61"/>
    </location>
</feature>
<comment type="caution">
    <text evidence="3">The sequence shown here is derived from an EMBL/GenBank/DDBJ whole genome shotgun (WGS) entry which is preliminary data.</text>
</comment>
<accession>A0A9D1S1F1</accession>
<dbReference type="EMBL" id="DXFZ01000104">
    <property type="protein sequence ID" value="HIW96506.1"/>
    <property type="molecule type" value="Genomic_DNA"/>
</dbReference>
<dbReference type="AlphaFoldDB" id="A0A9D1S1F1"/>
<dbReference type="Pfam" id="PF05108">
    <property type="entry name" value="T7SS_ESX1_EccB"/>
    <property type="match status" value="1"/>
</dbReference>
<feature type="compositionally biased region" description="Low complexity" evidence="1">
    <location>
        <begin position="417"/>
        <end position="436"/>
    </location>
</feature>
<dbReference type="Gene3D" id="3.30.2390.20">
    <property type="entry name" value="Type VII secretion system EccB, repeat 1 domain"/>
    <property type="match status" value="1"/>
</dbReference>
<organism evidence="3 4">
    <name type="scientific">Candidatus Corynebacterium gallistercoris</name>
    <dbReference type="NCBI Taxonomy" id="2838530"/>
    <lineage>
        <taxon>Bacteria</taxon>
        <taxon>Bacillati</taxon>
        <taxon>Actinomycetota</taxon>
        <taxon>Actinomycetes</taxon>
        <taxon>Mycobacteriales</taxon>
        <taxon>Corynebacteriaceae</taxon>
        <taxon>Corynebacterium</taxon>
    </lineage>
</organism>
<dbReference type="Proteomes" id="UP000824189">
    <property type="component" value="Unassembled WGS sequence"/>
</dbReference>
<evidence type="ECO:0000313" key="3">
    <source>
        <dbReference type="EMBL" id="HIW96506.1"/>
    </source>
</evidence>
<sequence length="436" mass="45160">MRTTGLQVSGFNFLLRRLELALVIGDPRMAHDPLRSQRRAQIIGLLLSLLVAGGAVMMSLLRPAPSIDTAELVADEVGSLYVRLDDSFHPVTNVASARLALGKPVEVQQTTSEQLAQYPAGPAVGIPSVPALAQAEQREWLLCYPDTVVAAEGAEPLEHAVVKAESGVWLISERNRALVDPVAARALGARELPVSEGMLEVFQRRANVVMPHGPTGLEEPFHEAGVVIHAGARAFVTAPGGVHELTGAQRDYAEALTAHPVLELPVGEVLAQPTVPALRGVPDKDVEWADVDVACAGSKGLATPAGEDVRAELVQASGRAGGAGEAGGDGGVDGAAGFVGPWGTAALLTERGYVLVTSTGVRFHVGTASELEALGFGGSGQAEDPGESERPGWVEVPWAVVAGLADGGLLTEEKARQTSTTTVTRAITAPAASGTE</sequence>